<keyword evidence="1" id="KW-0812">Transmembrane</keyword>
<evidence type="ECO:0000256" key="1">
    <source>
        <dbReference type="SAM" id="Phobius"/>
    </source>
</evidence>
<feature type="transmembrane region" description="Helical" evidence="1">
    <location>
        <begin position="56"/>
        <end position="73"/>
    </location>
</feature>
<evidence type="ECO:0000313" key="3">
    <source>
        <dbReference type="Proteomes" id="UP000178313"/>
    </source>
</evidence>
<dbReference type="STRING" id="1802513.A3E46_01215"/>
<keyword evidence="1" id="KW-1133">Transmembrane helix</keyword>
<name>A0A1F8AYY4_9BACT</name>
<dbReference type="Proteomes" id="UP000178313">
    <property type="component" value="Unassembled WGS sequence"/>
</dbReference>
<keyword evidence="1" id="KW-0472">Membrane</keyword>
<gene>
    <name evidence="2" type="ORF">A3E46_01215</name>
</gene>
<evidence type="ECO:0000313" key="2">
    <source>
        <dbReference type="EMBL" id="OGM56936.1"/>
    </source>
</evidence>
<dbReference type="AlphaFoldDB" id="A0A1F8AYY4"/>
<proteinExistence type="predicted"/>
<organism evidence="2 3">
    <name type="scientific">Candidatus Woesebacteria bacterium RIFCSPHIGHO2_12_FULL_46_16</name>
    <dbReference type="NCBI Taxonomy" id="1802513"/>
    <lineage>
        <taxon>Bacteria</taxon>
        <taxon>Candidatus Woeseibacteriota</taxon>
    </lineage>
</organism>
<protein>
    <submittedName>
        <fullName evidence="2">Uncharacterized protein</fullName>
    </submittedName>
</protein>
<sequence>MGKFARKIYGYAKGDVKTKICLFPGKGFWSHNIKDLSVFGRYIAGLSLLFFSANPPFLYLLILGILLYGFWAFRKIYSECRNWRVSLWDSIIQIVSDSAVMSGFIKGIIS</sequence>
<reference evidence="2 3" key="1">
    <citation type="journal article" date="2016" name="Nat. Commun.">
        <title>Thousands of microbial genomes shed light on interconnected biogeochemical processes in an aquifer system.</title>
        <authorList>
            <person name="Anantharaman K."/>
            <person name="Brown C.T."/>
            <person name="Hug L.A."/>
            <person name="Sharon I."/>
            <person name="Castelle C.J."/>
            <person name="Probst A.J."/>
            <person name="Thomas B.C."/>
            <person name="Singh A."/>
            <person name="Wilkins M.J."/>
            <person name="Karaoz U."/>
            <person name="Brodie E.L."/>
            <person name="Williams K.H."/>
            <person name="Hubbard S.S."/>
            <person name="Banfield J.F."/>
        </authorList>
    </citation>
    <scope>NUCLEOTIDE SEQUENCE [LARGE SCALE GENOMIC DNA]</scope>
</reference>
<comment type="caution">
    <text evidence="2">The sequence shown here is derived from an EMBL/GenBank/DDBJ whole genome shotgun (WGS) entry which is preliminary data.</text>
</comment>
<dbReference type="EMBL" id="MGGZ01000021">
    <property type="protein sequence ID" value="OGM56936.1"/>
    <property type="molecule type" value="Genomic_DNA"/>
</dbReference>
<accession>A0A1F8AYY4</accession>